<comment type="caution">
    <text evidence="2">The sequence shown here is derived from an EMBL/GenBank/DDBJ whole genome shotgun (WGS) entry which is preliminary data.</text>
</comment>
<dbReference type="AlphaFoldDB" id="V9F3G7"/>
<proteinExistence type="predicted"/>
<feature type="region of interest" description="Disordered" evidence="1">
    <location>
        <begin position="129"/>
        <end position="148"/>
    </location>
</feature>
<accession>V9F3G7</accession>
<dbReference type="OrthoDB" id="121265at2759"/>
<dbReference type="HOGENOM" id="CLU_726620_0_0_1"/>
<feature type="compositionally biased region" description="Polar residues" evidence="1">
    <location>
        <begin position="131"/>
        <end position="143"/>
    </location>
</feature>
<evidence type="ECO:0000313" key="3">
    <source>
        <dbReference type="Proteomes" id="UP000018721"/>
    </source>
</evidence>
<feature type="compositionally biased region" description="Low complexity" evidence="1">
    <location>
        <begin position="104"/>
        <end position="122"/>
    </location>
</feature>
<evidence type="ECO:0000256" key="1">
    <source>
        <dbReference type="SAM" id="MobiDB-lite"/>
    </source>
</evidence>
<gene>
    <name evidence="2" type="ORF">F443_09521</name>
</gene>
<dbReference type="EMBL" id="ANIZ01001632">
    <property type="protein sequence ID" value="ETI46054.1"/>
    <property type="molecule type" value="Genomic_DNA"/>
</dbReference>
<dbReference type="eggNOG" id="ENOG502SRP6">
    <property type="taxonomic scope" value="Eukaryota"/>
</dbReference>
<evidence type="ECO:0000313" key="2">
    <source>
        <dbReference type="EMBL" id="ETI46054.1"/>
    </source>
</evidence>
<keyword evidence="3" id="KW-1185">Reference proteome</keyword>
<reference evidence="2 3" key="1">
    <citation type="submission" date="2013-11" db="EMBL/GenBank/DDBJ databases">
        <title>The Genome Sequence of Phytophthora parasitica P1569.</title>
        <authorList>
            <consortium name="The Broad Institute Genomics Platform"/>
            <person name="Russ C."/>
            <person name="Tyler B."/>
            <person name="Panabieres F."/>
            <person name="Shan W."/>
            <person name="Tripathy S."/>
            <person name="Grunwald N."/>
            <person name="Machado M."/>
            <person name="Johnson C.S."/>
            <person name="Arredondo F."/>
            <person name="Hong C."/>
            <person name="Coffey M."/>
            <person name="Young S.K."/>
            <person name="Zeng Q."/>
            <person name="Gargeya S."/>
            <person name="Fitzgerald M."/>
            <person name="Abouelleil A."/>
            <person name="Alvarado L."/>
            <person name="Chapman S.B."/>
            <person name="Gainer-Dewar J."/>
            <person name="Goldberg J."/>
            <person name="Griggs A."/>
            <person name="Gujja S."/>
            <person name="Hansen M."/>
            <person name="Howarth C."/>
            <person name="Imamovic A."/>
            <person name="Ireland A."/>
            <person name="Larimer J."/>
            <person name="McCowan C."/>
            <person name="Murphy C."/>
            <person name="Pearson M."/>
            <person name="Poon T.W."/>
            <person name="Priest M."/>
            <person name="Roberts A."/>
            <person name="Saif S."/>
            <person name="Shea T."/>
            <person name="Sykes S."/>
            <person name="Wortman J."/>
            <person name="Nusbaum C."/>
            <person name="Birren B."/>
        </authorList>
    </citation>
    <scope>NUCLEOTIDE SEQUENCE [LARGE SCALE GENOMIC DNA]</scope>
    <source>
        <strain evidence="2 3">P1569</strain>
    </source>
</reference>
<organism evidence="2 3">
    <name type="scientific">Phytophthora nicotianae P1569</name>
    <dbReference type="NCBI Taxonomy" id="1317065"/>
    <lineage>
        <taxon>Eukaryota</taxon>
        <taxon>Sar</taxon>
        <taxon>Stramenopiles</taxon>
        <taxon>Oomycota</taxon>
        <taxon>Peronosporomycetes</taxon>
        <taxon>Peronosporales</taxon>
        <taxon>Peronosporaceae</taxon>
        <taxon>Phytophthora</taxon>
    </lineage>
</organism>
<dbReference type="Proteomes" id="UP000018721">
    <property type="component" value="Unassembled WGS sequence"/>
</dbReference>
<feature type="region of interest" description="Disordered" evidence="1">
    <location>
        <begin position="102"/>
        <end position="122"/>
    </location>
</feature>
<protein>
    <submittedName>
        <fullName evidence="2">Uncharacterized protein</fullName>
    </submittedName>
</protein>
<name>V9F3G7_PHYNI</name>
<sequence>MQSIGEPSERSIPSDLHAVTLKAFYSRLIQRVCSSYREQSESSTDEDMERLRQKWQEKLALYTGKHTQSNAMAEINSNGISTVGFAGLSRDGDIEALDDEDEFSIPSSSNSSSHSSLSSPIPSFIESEASTEQITGRPSAQVPSTATSTASSIFSKMLGTKRKLHQLDGSVSDDGDTVEWQDADVQEVVDTQFVRMQQKSLETSTPPLAASMTETHIEDNAGSETEDEILHDIEEEKEDKASSSSVDSASLLVSAQDFSPVSGLSGINLPLQLAAQYSKFIHRGKRRGYFGQLHSIVLTWPSRLAAKDSILPGDMVWCCPDSERGFLDEGEVVKVFSLGDTLDELKIERSNGAETTVQLHRVRRLKEYLIRKGSVRFRSEQ</sequence>